<name>A0A933RXL1_RHOPL</name>
<dbReference type="GO" id="GO:0000049">
    <property type="term" value="F:tRNA binding"/>
    <property type="evidence" value="ECO:0007669"/>
    <property type="project" value="TreeGrafter"/>
</dbReference>
<dbReference type="PANTHER" id="PTHR46173">
    <property type="entry name" value="CCA TRNA NUCLEOTIDYLTRANSFERASE 1, MITOCHONDRIAL"/>
    <property type="match status" value="1"/>
</dbReference>
<keyword evidence="5" id="KW-0479">Metal-binding</keyword>
<evidence type="ECO:0000313" key="10">
    <source>
        <dbReference type="Proteomes" id="UP000782519"/>
    </source>
</evidence>
<proteinExistence type="inferred from homology"/>
<evidence type="ECO:0000256" key="4">
    <source>
        <dbReference type="ARBA" id="ARBA00022695"/>
    </source>
</evidence>
<keyword evidence="4" id="KW-0548">Nucleotidyltransferase</keyword>
<dbReference type="Pfam" id="PF01743">
    <property type="entry name" value="PolyA_pol"/>
    <property type="match status" value="1"/>
</dbReference>
<dbReference type="InterPro" id="IPR043519">
    <property type="entry name" value="NT_sf"/>
</dbReference>
<evidence type="ECO:0000256" key="7">
    <source>
        <dbReference type="RuleBase" id="RU003953"/>
    </source>
</evidence>
<dbReference type="PANTHER" id="PTHR46173:SF1">
    <property type="entry name" value="CCA TRNA NUCLEOTIDYLTRANSFERASE 1, MITOCHONDRIAL"/>
    <property type="match status" value="1"/>
</dbReference>
<dbReference type="GO" id="GO:0046872">
    <property type="term" value="F:metal ion binding"/>
    <property type="evidence" value="ECO:0007669"/>
    <property type="project" value="UniProtKB-KW"/>
</dbReference>
<dbReference type="SUPFAM" id="SSF81301">
    <property type="entry name" value="Nucleotidyltransferase"/>
    <property type="match status" value="1"/>
</dbReference>
<dbReference type="InterPro" id="IPR050264">
    <property type="entry name" value="Bact_CCA-adding_enz_type3_sf"/>
</dbReference>
<dbReference type="AlphaFoldDB" id="A0A933RXL1"/>
<dbReference type="InterPro" id="IPR002646">
    <property type="entry name" value="PolA_pol_head_dom"/>
</dbReference>
<evidence type="ECO:0000256" key="6">
    <source>
        <dbReference type="ARBA" id="ARBA00022842"/>
    </source>
</evidence>
<feature type="domain" description="Poly A polymerase head" evidence="8">
    <location>
        <begin position="32"/>
        <end position="154"/>
    </location>
</feature>
<keyword evidence="6" id="KW-0460">Magnesium</keyword>
<dbReference type="GO" id="GO:0008033">
    <property type="term" value="P:tRNA processing"/>
    <property type="evidence" value="ECO:0007669"/>
    <property type="project" value="UniProtKB-KW"/>
</dbReference>
<keyword evidence="2 7" id="KW-0808">Transferase</keyword>
<dbReference type="SUPFAM" id="SSF81891">
    <property type="entry name" value="Poly A polymerase C-terminal region-like"/>
    <property type="match status" value="1"/>
</dbReference>
<reference evidence="9" key="1">
    <citation type="submission" date="2020-07" db="EMBL/GenBank/DDBJ databases">
        <title>Huge and variable diversity of episymbiotic CPR bacteria and DPANN archaea in groundwater ecosystems.</title>
        <authorList>
            <person name="He C.Y."/>
            <person name="Keren R."/>
            <person name="Whittaker M."/>
            <person name="Farag I.F."/>
            <person name="Doudna J."/>
            <person name="Cate J.H.D."/>
            <person name="Banfield J.F."/>
        </authorList>
    </citation>
    <scope>NUCLEOTIDE SEQUENCE</scope>
    <source>
        <strain evidence="9">NC_groundwater_1818_Pr3_B-0.1um_66_35</strain>
    </source>
</reference>
<dbReference type="EMBL" id="JACRJB010000030">
    <property type="protein sequence ID" value="MBI5130050.1"/>
    <property type="molecule type" value="Genomic_DNA"/>
</dbReference>
<evidence type="ECO:0000259" key="8">
    <source>
        <dbReference type="Pfam" id="PF01743"/>
    </source>
</evidence>
<keyword evidence="3" id="KW-0819">tRNA processing</keyword>
<evidence type="ECO:0000256" key="1">
    <source>
        <dbReference type="ARBA" id="ARBA00001946"/>
    </source>
</evidence>
<evidence type="ECO:0000256" key="2">
    <source>
        <dbReference type="ARBA" id="ARBA00022679"/>
    </source>
</evidence>
<organism evidence="9 10">
    <name type="scientific">Rhodopseudomonas palustris</name>
    <dbReference type="NCBI Taxonomy" id="1076"/>
    <lineage>
        <taxon>Bacteria</taxon>
        <taxon>Pseudomonadati</taxon>
        <taxon>Pseudomonadota</taxon>
        <taxon>Alphaproteobacteria</taxon>
        <taxon>Hyphomicrobiales</taxon>
        <taxon>Nitrobacteraceae</taxon>
        <taxon>Rhodopseudomonas</taxon>
    </lineage>
</organism>
<accession>A0A933RXL1</accession>
<evidence type="ECO:0000256" key="3">
    <source>
        <dbReference type="ARBA" id="ARBA00022694"/>
    </source>
</evidence>
<evidence type="ECO:0000313" key="9">
    <source>
        <dbReference type="EMBL" id="MBI5130050.1"/>
    </source>
</evidence>
<evidence type="ECO:0000256" key="5">
    <source>
        <dbReference type="ARBA" id="ARBA00022723"/>
    </source>
</evidence>
<comment type="similarity">
    <text evidence="7">Belongs to the tRNA nucleotidyltransferase/poly(A) polymerase family.</text>
</comment>
<dbReference type="Proteomes" id="UP000782519">
    <property type="component" value="Unassembled WGS sequence"/>
</dbReference>
<dbReference type="Gene3D" id="1.10.3090.10">
    <property type="entry name" value="cca-adding enzyme, domain 2"/>
    <property type="match status" value="1"/>
</dbReference>
<sequence>MSGAAVRPDAPWLHVGPAARVLALLNGDGEEARVVGGAVRNALLELPIGDVDIATTALPEEVIRRARAAGIKAVPTGIEHGTVTLVLDGHGFEVTTLREDVETFGRKAKVAFGRDWVRDAQRRDFTINALSMSASGLVHDHVGGLEDIAARRVRFIGDPDQRIAEDYLRILRFFRIHAAYGVGAPDRDGLLACICGRAGLATLSAERMRMEILKLMVADGALESVVAMADGGLLLAVLGGVTYPGTFAAMMAAEAALGLDADPVRRLGALAVAVTEDAKRLSQRLRLSNVETKRLDSMGHRWWRLAGMDEATARRRLYRLGEPRFHDRMMLAWARAGRHADPAPWRDLIALPQRWRAPAFPLKAADFIARGFVAGPALGHVLTLAEDAWLAADFPVEESRLQTIADQTAARFARDHLL</sequence>
<protein>
    <submittedName>
        <fullName evidence="9">CCA tRNA nucleotidyltransferase</fullName>
    </submittedName>
</protein>
<comment type="caution">
    <text evidence="9">The sequence shown here is derived from an EMBL/GenBank/DDBJ whole genome shotgun (WGS) entry which is preliminary data.</text>
</comment>
<dbReference type="CDD" id="cd05398">
    <property type="entry name" value="NT_ClassII-CCAase"/>
    <property type="match status" value="1"/>
</dbReference>
<comment type="cofactor">
    <cofactor evidence="1">
        <name>Mg(2+)</name>
        <dbReference type="ChEBI" id="CHEBI:18420"/>
    </cofactor>
</comment>
<keyword evidence="7" id="KW-0694">RNA-binding</keyword>
<dbReference type="Gene3D" id="3.30.460.10">
    <property type="entry name" value="Beta Polymerase, domain 2"/>
    <property type="match status" value="1"/>
</dbReference>
<gene>
    <name evidence="9" type="ORF">HZA66_11465</name>
</gene>
<dbReference type="GO" id="GO:0016779">
    <property type="term" value="F:nucleotidyltransferase activity"/>
    <property type="evidence" value="ECO:0007669"/>
    <property type="project" value="UniProtKB-KW"/>
</dbReference>